<evidence type="ECO:0000313" key="2">
    <source>
        <dbReference type="EMBL" id="TLX41339.1"/>
    </source>
</evidence>
<organism evidence="2 3">
    <name type="scientific">Xanthobacter autotrophicus</name>
    <dbReference type="NCBI Taxonomy" id="280"/>
    <lineage>
        <taxon>Bacteria</taxon>
        <taxon>Pseudomonadati</taxon>
        <taxon>Pseudomonadota</taxon>
        <taxon>Alphaproteobacteria</taxon>
        <taxon>Hyphomicrobiales</taxon>
        <taxon>Xanthobacteraceae</taxon>
        <taxon>Xanthobacter</taxon>
    </lineage>
</organism>
<sequence>MRKNIVLLLDGTSNQISQDRTNVLRLYQAMKKDESQLVYYDPGVGTFGGDGSWFRTASKAGEVWGLATGMGLDSNVKEAYRFLVENYSSRQPSEDGERGERDRIMIFGFSRGAYTARVLAGFIHAVGIMKVHNLNLLDYAYRAYKGVDERDDHEANSFKEVRLFERTLDTDRPPIRLLGLFDTVASVIESGRWRPRLKSHAFTRRNKSVESVLHAVAIDERRTMFQPQLWEPRQEFWGNPFNRDAARPQDFKEVWFAGGHGDVGGGYPEEQSALAKVPLAWMIREAAKRDVLFRTQSVNAIAHGTGSRGDQIAPDPLADDHETLTLAWKPVEIIPRRKPPLSKHPSVLGISIPFGERRTIPEGALLHRSVVLRKQAKGYWPPNMPTDFGVED</sequence>
<dbReference type="Pfam" id="PF09994">
    <property type="entry name" value="T6SS_Tle1-like_cat"/>
    <property type="match status" value="1"/>
</dbReference>
<dbReference type="EMBL" id="VAUP01000037">
    <property type="protein sequence ID" value="TLX41339.1"/>
    <property type="molecule type" value="Genomic_DNA"/>
</dbReference>
<dbReference type="PANTHER" id="PTHR33840:SF1">
    <property type="entry name" value="TLE1 PHOSPHOLIPASE DOMAIN-CONTAINING PROTEIN"/>
    <property type="match status" value="1"/>
</dbReference>
<name>A0A6C1KAK1_XANAU</name>
<dbReference type="GeneID" id="95775318"/>
<feature type="domain" description="T6SS Phospholipase effector Tle1-like catalytic" evidence="1">
    <location>
        <begin position="3"/>
        <end position="285"/>
    </location>
</feature>
<dbReference type="RefSeq" id="WP_138400853.1">
    <property type="nucleotide sequence ID" value="NZ_JBAFVI010000006.1"/>
</dbReference>
<dbReference type="OrthoDB" id="4378831at2"/>
<dbReference type="InterPro" id="IPR029058">
    <property type="entry name" value="AB_hydrolase_fold"/>
</dbReference>
<dbReference type="InterPro" id="IPR018712">
    <property type="entry name" value="Tle1-like_cat"/>
</dbReference>
<dbReference type="Proteomes" id="UP000305131">
    <property type="component" value="Unassembled WGS sequence"/>
</dbReference>
<reference evidence="2 3" key="1">
    <citation type="submission" date="2019-05" db="EMBL/GenBank/DDBJ databases">
        <authorList>
            <person name="Zhou X."/>
        </authorList>
    </citation>
    <scope>NUCLEOTIDE SEQUENCE [LARGE SCALE GENOMIC DNA]</scope>
    <source>
        <strain evidence="2 3">DSM 432</strain>
    </source>
</reference>
<dbReference type="AlphaFoldDB" id="A0A6C1KAK1"/>
<dbReference type="PANTHER" id="PTHR33840">
    <property type="match status" value="1"/>
</dbReference>
<protein>
    <submittedName>
        <fullName evidence="2">DUF2235 domain-containing protein</fullName>
    </submittedName>
</protein>
<comment type="caution">
    <text evidence="2">The sequence shown here is derived from an EMBL/GenBank/DDBJ whole genome shotgun (WGS) entry which is preliminary data.</text>
</comment>
<evidence type="ECO:0000259" key="1">
    <source>
        <dbReference type="Pfam" id="PF09994"/>
    </source>
</evidence>
<accession>A0A6C1KAK1</accession>
<evidence type="ECO:0000313" key="3">
    <source>
        <dbReference type="Proteomes" id="UP000305131"/>
    </source>
</evidence>
<proteinExistence type="predicted"/>
<dbReference type="SUPFAM" id="SSF53474">
    <property type="entry name" value="alpha/beta-Hydrolases"/>
    <property type="match status" value="1"/>
</dbReference>
<gene>
    <name evidence="2" type="ORF">FBQ73_17840</name>
</gene>